<accession>A0A291BAP2</accession>
<geneLocation type="plasmid" evidence="3">
    <name>pcc1</name>
</geneLocation>
<evidence type="ECO:0000256" key="1">
    <source>
        <dbReference type="SAM" id="Phobius"/>
    </source>
</evidence>
<dbReference type="KEGG" id="elux:BTN50_1613"/>
<keyword evidence="1" id="KW-0812">Transmembrane</keyword>
<reference evidence="3" key="1">
    <citation type="submission" date="2017-04" db="EMBL/GenBank/DDBJ databases">
        <title>Genome evolution of the luminous symbionts of deep sea anglerfish.</title>
        <authorList>
            <person name="Hendry T.A."/>
        </authorList>
    </citation>
    <scope>NUCLEOTIDE SEQUENCE [LARGE SCALE GENOMIC DNA]</scope>
    <source>
        <plasmid evidence="3">pcc1</plasmid>
    </source>
</reference>
<name>A0A291BAP2_9GAMM</name>
<gene>
    <name evidence="2" type="ORF">BTN50_1613</name>
</gene>
<organism evidence="2 3">
    <name type="scientific">Candidatus Enterovibrio altilux</name>
    <dbReference type="NCBI Taxonomy" id="1927128"/>
    <lineage>
        <taxon>Bacteria</taxon>
        <taxon>Pseudomonadati</taxon>
        <taxon>Pseudomonadota</taxon>
        <taxon>Gammaproteobacteria</taxon>
        <taxon>Vibrionales</taxon>
        <taxon>Vibrionaceae</taxon>
        <taxon>Enterovibrio</taxon>
    </lineage>
</organism>
<keyword evidence="3" id="KW-1185">Reference proteome</keyword>
<keyword evidence="1" id="KW-1133">Transmembrane helix</keyword>
<dbReference type="EMBL" id="CP020661">
    <property type="protein sequence ID" value="ATF10054.1"/>
    <property type="molecule type" value="Genomic_DNA"/>
</dbReference>
<dbReference type="Proteomes" id="UP000218160">
    <property type="component" value="Plasmid pCC1"/>
</dbReference>
<sequence>MNIANKVNHSADGSQQEYLAGALSLITIRLTIAVMLIVLKQMIWAPWLFNLLLPWLEAHYPITSIS</sequence>
<protein>
    <submittedName>
        <fullName evidence="2">Uncharacterized protein</fullName>
    </submittedName>
</protein>
<proteinExistence type="predicted"/>
<keyword evidence="2" id="KW-0614">Plasmid</keyword>
<keyword evidence="1" id="KW-0472">Membrane</keyword>
<feature type="transmembrane region" description="Helical" evidence="1">
    <location>
        <begin position="18"/>
        <end position="39"/>
    </location>
</feature>
<evidence type="ECO:0000313" key="3">
    <source>
        <dbReference type="Proteomes" id="UP000218160"/>
    </source>
</evidence>
<evidence type="ECO:0000313" key="2">
    <source>
        <dbReference type="EMBL" id="ATF10054.1"/>
    </source>
</evidence>
<dbReference type="AlphaFoldDB" id="A0A291BAP2"/>